<dbReference type="InterPro" id="IPR017932">
    <property type="entry name" value="GATase_2_dom"/>
</dbReference>
<keyword evidence="4" id="KW-0032">Aminotransferase</keyword>
<keyword evidence="5" id="KW-0808">Transferase</keyword>
<organism evidence="10">
    <name type="scientific">Percolomonas cosmopolitus</name>
    <dbReference type="NCBI Taxonomy" id="63605"/>
    <lineage>
        <taxon>Eukaryota</taxon>
        <taxon>Discoba</taxon>
        <taxon>Heterolobosea</taxon>
        <taxon>Tetramitia</taxon>
        <taxon>Eutetramitia</taxon>
        <taxon>Percolomonadidae</taxon>
        <taxon>Percolomonas</taxon>
    </lineage>
</organism>
<keyword evidence="6" id="KW-0677">Repeat</keyword>
<feature type="domain" description="SIS" evidence="9">
    <location>
        <begin position="353"/>
        <end position="492"/>
    </location>
</feature>
<dbReference type="GO" id="GO:0006002">
    <property type="term" value="P:fructose 6-phosphate metabolic process"/>
    <property type="evidence" value="ECO:0007669"/>
    <property type="project" value="TreeGrafter"/>
</dbReference>
<evidence type="ECO:0000256" key="3">
    <source>
        <dbReference type="ARBA" id="ARBA00016090"/>
    </source>
</evidence>
<dbReference type="Gene3D" id="3.60.20.10">
    <property type="entry name" value="Glutamine Phosphoribosylpyrophosphate, subunit 1, domain 1"/>
    <property type="match status" value="1"/>
</dbReference>
<evidence type="ECO:0000256" key="6">
    <source>
        <dbReference type="ARBA" id="ARBA00022737"/>
    </source>
</evidence>
<dbReference type="InterPro" id="IPR047084">
    <property type="entry name" value="GFAT_N"/>
</dbReference>
<dbReference type="InterPro" id="IPR046348">
    <property type="entry name" value="SIS_dom_sf"/>
</dbReference>
<dbReference type="NCBIfam" id="NF001484">
    <property type="entry name" value="PRK00331.1"/>
    <property type="match status" value="1"/>
</dbReference>
<reference evidence="10" key="1">
    <citation type="submission" date="2021-01" db="EMBL/GenBank/DDBJ databases">
        <authorList>
            <person name="Corre E."/>
            <person name="Pelletier E."/>
            <person name="Niang G."/>
            <person name="Scheremetjew M."/>
            <person name="Finn R."/>
            <person name="Kale V."/>
            <person name="Holt S."/>
            <person name="Cochrane G."/>
            <person name="Meng A."/>
            <person name="Brown T."/>
            <person name="Cohen L."/>
        </authorList>
    </citation>
    <scope>NUCLEOTIDE SEQUENCE</scope>
    <source>
        <strain evidence="10">WS</strain>
    </source>
</reference>
<evidence type="ECO:0000256" key="5">
    <source>
        <dbReference type="ARBA" id="ARBA00022679"/>
    </source>
</evidence>
<dbReference type="CDD" id="cd05008">
    <property type="entry name" value="SIS_GlmS_GlmD_1"/>
    <property type="match status" value="1"/>
</dbReference>
<dbReference type="CDD" id="cd00714">
    <property type="entry name" value="GFAT"/>
    <property type="match status" value="1"/>
</dbReference>
<comment type="catalytic activity">
    <reaction evidence="1">
        <text>D-fructose 6-phosphate + L-glutamine = D-glucosamine 6-phosphate + L-glutamate</text>
        <dbReference type="Rhea" id="RHEA:13237"/>
        <dbReference type="ChEBI" id="CHEBI:29985"/>
        <dbReference type="ChEBI" id="CHEBI:58359"/>
        <dbReference type="ChEBI" id="CHEBI:58725"/>
        <dbReference type="ChEBI" id="CHEBI:61527"/>
        <dbReference type="EC" id="2.6.1.16"/>
    </reaction>
</comment>
<dbReference type="CDD" id="cd05009">
    <property type="entry name" value="SIS_GlmS_GlmD_2"/>
    <property type="match status" value="1"/>
</dbReference>
<dbReference type="GO" id="GO:0006047">
    <property type="term" value="P:UDP-N-acetylglucosamine metabolic process"/>
    <property type="evidence" value="ECO:0007669"/>
    <property type="project" value="TreeGrafter"/>
</dbReference>
<dbReference type="FunFam" id="3.60.20.10:FF:000006">
    <property type="entry name" value="Glutamine--fructose-6-phosphate aminotransferase [isomerizing]"/>
    <property type="match status" value="1"/>
</dbReference>
<evidence type="ECO:0000256" key="4">
    <source>
        <dbReference type="ARBA" id="ARBA00022576"/>
    </source>
</evidence>
<evidence type="ECO:0000256" key="2">
    <source>
        <dbReference type="ARBA" id="ARBA00012916"/>
    </source>
</evidence>
<dbReference type="InterPro" id="IPR005855">
    <property type="entry name" value="GFAT"/>
</dbReference>
<evidence type="ECO:0000256" key="7">
    <source>
        <dbReference type="ARBA" id="ARBA00022962"/>
    </source>
</evidence>
<keyword evidence="7" id="KW-0315">Glutamine amidotransferase</keyword>
<sequence>MTPTHSNSSKNRRLSILQSHLFPGKTCPMAGNGVPLTHHHSGQGILNTPLISPNSTCGIIAIASNSDTSQQLFEGLTILQNRGYDSAGIATFNSNKSKLSISKFASVATTSDALDQLKENLNKHLGDCIGIAHTRWATHGAKTDVNAHPHTDRKNRLALVHNGVIENSNILKRMLMQKYQIQCVSETDTEVIAQLIGVHLDQGLDILEAIKQSVSLLEGTWGLVVLSLDQPDQIIATRNGSPLLVGLSEHSCFIASESSAFVKYTRDMISLNNGEIVIITKDGVKELISNENIPLEKRVILAPQQEVELTPDPYPHWTLKEIMEQPQALARSLNFGGRISSDSEVKMGGLEENRDWLLNIRHLIVAACGTSYFSGLYGARLMRYLKCFDTVQVIDAAELDHDDLPSKDTGLLVISQSGETSDVVRCLDLARECGVPSFSIVNKVGSLVARMTGCGAYINAGRENAVASTKAFTCQVTVLTLIALWFAQNRKTELSTTQKRKDMITTLHRLPISVGMNMRIQDQCRQIAQHLIKKRTMFVLGKGYGECIAREGSLKLKEITYVHAEAYSSGALKHGPFALIEEGTPIIVLCLNDKYLGLNCTAVHEVKARGAYVICITDAPEKVEDIASEIIQIPTNGELTALNAVVPLQFLAYEMAVAKGLNPDKPRNLAKTVTVA</sequence>
<dbReference type="Pfam" id="PF13522">
    <property type="entry name" value="GATase_6"/>
    <property type="match status" value="1"/>
</dbReference>
<dbReference type="AlphaFoldDB" id="A0A7S1KQ41"/>
<proteinExistence type="predicted"/>
<dbReference type="PANTHER" id="PTHR10937">
    <property type="entry name" value="GLUCOSAMINE--FRUCTOSE-6-PHOSPHATE AMINOTRANSFERASE, ISOMERIZING"/>
    <property type="match status" value="1"/>
</dbReference>
<evidence type="ECO:0000256" key="1">
    <source>
        <dbReference type="ARBA" id="ARBA00001031"/>
    </source>
</evidence>
<dbReference type="FunFam" id="3.40.50.10490:FF:000036">
    <property type="entry name" value="Glutamine-fructose-6-phosphate transaminase (Isomerizing), variant"/>
    <property type="match status" value="1"/>
</dbReference>
<dbReference type="InterPro" id="IPR001347">
    <property type="entry name" value="SIS_dom"/>
</dbReference>
<name>A0A7S1KQ41_9EUKA</name>
<evidence type="ECO:0000313" key="10">
    <source>
        <dbReference type="EMBL" id="CAD9081622.1"/>
    </source>
</evidence>
<feature type="domain" description="SIS" evidence="9">
    <location>
        <begin position="527"/>
        <end position="666"/>
    </location>
</feature>
<dbReference type="PROSITE" id="PS51464">
    <property type="entry name" value="SIS"/>
    <property type="match status" value="2"/>
</dbReference>
<dbReference type="GO" id="GO:0006487">
    <property type="term" value="P:protein N-linked glycosylation"/>
    <property type="evidence" value="ECO:0007669"/>
    <property type="project" value="TreeGrafter"/>
</dbReference>
<dbReference type="PROSITE" id="PS51278">
    <property type="entry name" value="GATASE_TYPE_2"/>
    <property type="match status" value="1"/>
</dbReference>
<dbReference type="SUPFAM" id="SSF56235">
    <property type="entry name" value="N-terminal nucleophile aminohydrolases (Ntn hydrolases)"/>
    <property type="match status" value="1"/>
</dbReference>
<dbReference type="Gene3D" id="3.40.50.10490">
    <property type="entry name" value="Glucose-6-phosphate isomerase like protein, domain 1"/>
    <property type="match status" value="2"/>
</dbReference>
<protein>
    <recommendedName>
        <fullName evidence="3">Glutamine--fructose-6-phosphate aminotransferase [isomerizing]</fullName>
        <ecNumber evidence="2">2.6.1.16</ecNumber>
    </recommendedName>
</protein>
<dbReference type="EC" id="2.6.1.16" evidence="2"/>
<dbReference type="GO" id="GO:0097367">
    <property type="term" value="F:carbohydrate derivative binding"/>
    <property type="evidence" value="ECO:0007669"/>
    <property type="project" value="InterPro"/>
</dbReference>
<dbReference type="NCBIfam" id="TIGR01135">
    <property type="entry name" value="glmS"/>
    <property type="match status" value="1"/>
</dbReference>
<dbReference type="PANTHER" id="PTHR10937:SF0">
    <property type="entry name" value="GLUTAMINE--FRUCTOSE-6-PHOSPHATE TRANSAMINASE (ISOMERIZING)"/>
    <property type="match status" value="1"/>
</dbReference>
<feature type="domain" description="Glutamine amidotransferase type-2" evidence="8">
    <location>
        <begin position="57"/>
        <end position="282"/>
    </location>
</feature>
<dbReference type="SUPFAM" id="SSF53697">
    <property type="entry name" value="SIS domain"/>
    <property type="match status" value="1"/>
</dbReference>
<dbReference type="GO" id="GO:0004360">
    <property type="term" value="F:glutamine-fructose-6-phosphate transaminase (isomerizing) activity"/>
    <property type="evidence" value="ECO:0007669"/>
    <property type="project" value="UniProtKB-EC"/>
</dbReference>
<dbReference type="Pfam" id="PF01380">
    <property type="entry name" value="SIS"/>
    <property type="match status" value="2"/>
</dbReference>
<accession>A0A7S1KQ41</accession>
<evidence type="ECO:0000259" key="8">
    <source>
        <dbReference type="PROSITE" id="PS51278"/>
    </source>
</evidence>
<gene>
    <name evidence="10" type="ORF">PCOS0759_LOCUS4862</name>
</gene>
<dbReference type="EMBL" id="HBGD01005867">
    <property type="protein sequence ID" value="CAD9081622.1"/>
    <property type="molecule type" value="Transcribed_RNA"/>
</dbReference>
<evidence type="ECO:0000259" key="9">
    <source>
        <dbReference type="PROSITE" id="PS51464"/>
    </source>
</evidence>
<dbReference type="InterPro" id="IPR035466">
    <property type="entry name" value="GlmS/AgaS_SIS"/>
</dbReference>
<dbReference type="InterPro" id="IPR029055">
    <property type="entry name" value="Ntn_hydrolases_N"/>
</dbReference>
<dbReference type="InterPro" id="IPR035490">
    <property type="entry name" value="GlmS/FrlB_SIS"/>
</dbReference>